<gene>
    <name evidence="2" type="ORF">A5889_000058</name>
    <name evidence="1" type="ORF">A5889_000748</name>
</gene>
<name>A0A200JDH2_9ENTE</name>
<evidence type="ECO:0000313" key="3">
    <source>
        <dbReference type="Proteomes" id="UP000196151"/>
    </source>
</evidence>
<evidence type="ECO:0000313" key="2">
    <source>
        <dbReference type="EMBL" id="WYJ92579.1"/>
    </source>
</evidence>
<dbReference type="AlphaFoldDB" id="A0A200JDH2"/>
<dbReference type="Gene3D" id="3.40.50.12780">
    <property type="entry name" value="N-terminal domain of ligase-like"/>
    <property type="match status" value="1"/>
</dbReference>
<dbReference type="NCBIfam" id="TIGR02304">
    <property type="entry name" value="aden_form_hyp"/>
    <property type="match status" value="1"/>
</dbReference>
<proteinExistence type="predicted"/>
<evidence type="ECO:0000313" key="1">
    <source>
        <dbReference type="EMBL" id="OUZ35272.1"/>
    </source>
</evidence>
<accession>A0A200JDH2</accession>
<evidence type="ECO:0008006" key="4">
    <source>
        <dbReference type="Google" id="ProtNLM"/>
    </source>
</evidence>
<dbReference type="Proteomes" id="UP000196151">
    <property type="component" value="Chromosome"/>
</dbReference>
<dbReference type="InterPro" id="IPR053158">
    <property type="entry name" value="CapK_Type1_Caps_Biosynth"/>
</dbReference>
<dbReference type="PANTHER" id="PTHR36932">
    <property type="entry name" value="CAPSULAR POLYSACCHARIDE BIOSYNTHESIS PROTEIN"/>
    <property type="match status" value="1"/>
</dbReference>
<reference evidence="2" key="3">
    <citation type="submission" date="2024-03" db="EMBL/GenBank/DDBJ databases">
        <title>The Genome Sequence of Enterococcus sp. DIV0238c.</title>
        <authorList>
            <consortium name="The Broad Institute Genomics Platform"/>
            <consortium name="The Broad Institute Microbial Omics Core"/>
            <consortium name="The Broad Institute Genomic Center for Infectious Diseases"/>
            <person name="Earl A."/>
            <person name="Manson A."/>
            <person name="Gilmore M."/>
            <person name="Schwartman J."/>
            <person name="Shea T."/>
            <person name="Abouelleil A."/>
            <person name="Cao P."/>
            <person name="Chapman S."/>
            <person name="Cusick C."/>
            <person name="Young S."/>
            <person name="Neafsey D."/>
            <person name="Nusbaum C."/>
            <person name="Birren B."/>
        </authorList>
    </citation>
    <scope>NUCLEOTIDE SEQUENCE</scope>
    <source>
        <strain evidence="2">9D6_DIV0238</strain>
    </source>
</reference>
<dbReference type="EMBL" id="CP147246">
    <property type="protein sequence ID" value="WYJ92579.1"/>
    <property type="molecule type" value="Genomic_DNA"/>
</dbReference>
<reference evidence="1" key="1">
    <citation type="submission" date="2017-05" db="EMBL/GenBank/DDBJ databases">
        <title>The Genome Sequence of Enterococcus sp. 9D6_DIV0238.</title>
        <authorList>
            <consortium name="The Broad Institute Genomics Platform"/>
            <consortium name="The Broad Institute Genomic Center for Infectious Diseases"/>
            <person name="Earl A."/>
            <person name="Manson A."/>
            <person name="Schwartman J."/>
            <person name="Gilmore M."/>
            <person name="Abouelleil A."/>
            <person name="Cao P."/>
            <person name="Chapman S."/>
            <person name="Cusick C."/>
            <person name="Shea T."/>
            <person name="Young S."/>
            <person name="Neafsey D."/>
            <person name="Nusbaum C."/>
            <person name="Birren B."/>
        </authorList>
    </citation>
    <scope>NUCLEOTIDE SEQUENCE [LARGE SCALE GENOMIC DNA]</scope>
    <source>
        <strain evidence="1">9D6_DIV0238</strain>
    </source>
</reference>
<dbReference type="PANTHER" id="PTHR36932:SF1">
    <property type="entry name" value="CAPSULAR POLYSACCHARIDE BIOSYNTHESIS PROTEIN"/>
    <property type="match status" value="1"/>
</dbReference>
<protein>
    <recommendedName>
        <fullName evidence="4">Adenylate-forming enzyme</fullName>
    </recommendedName>
</protein>
<dbReference type="EMBL" id="NIBQ01000001">
    <property type="protein sequence ID" value="OUZ35272.1"/>
    <property type="molecule type" value="Genomic_DNA"/>
</dbReference>
<dbReference type="SUPFAM" id="SSF56801">
    <property type="entry name" value="Acetyl-CoA synthetase-like"/>
    <property type="match status" value="1"/>
</dbReference>
<sequence>MTIKKIKPFISTYLDVSYQRYLSIKHPERFRQFQKKRLNRHLKRIVSKSPYYRSLINEQEEISLSDFPIMNKAVMMKEFDQLNTKGISLLQAKKVALQAEENRDFAPKIGTVSVGLSSGTTGNQGVFLVSDEETVQWSAAMMNKALDRKKFHGQAIVIAFFMRANNNLYETINQGNIQLHFFDLLHPVEENLKQLKQLKPNVIVAQPSMLRMIANFFDKESLDFSLKEVFSIAEVLEEVDKEFIEQRLSCRLKEIYQATEGFLGISCHHGTLHLNEEIVYIEKEYLADDSTRFVPIITDLYRTTQPLIRYRHTDILVERVTPCPCGSSFIALEKIEGREDDCFIFGEGKEAQVIFPDFIRYAITRSSEEIRQFKCIQQTRQIIEVTLELSPQALESEIIQTVKAKLKALVKDVDEQKALTITINVASLDYEQDQKMRRVISNVKGGER</sequence>
<organism evidence="1">
    <name type="scientific">Candidatus Enterococcus dunnyi</name>
    <dbReference type="NCBI Taxonomy" id="1834192"/>
    <lineage>
        <taxon>Bacteria</taxon>
        <taxon>Bacillati</taxon>
        <taxon>Bacillota</taxon>
        <taxon>Bacilli</taxon>
        <taxon>Lactobacillales</taxon>
        <taxon>Enterococcaceae</taxon>
        <taxon>Enterococcus</taxon>
    </lineage>
</organism>
<reference evidence="2" key="2">
    <citation type="submission" date="2017-05" db="EMBL/GenBank/DDBJ databases">
        <authorList>
            <consortium name="The Broad Institute Genomics Platform"/>
            <consortium name="The Broad Institute Genomic Center for Infectious Diseases"/>
            <person name="Earl A."/>
            <person name="Manson A."/>
            <person name="Schwartman J."/>
            <person name="Gilmore M."/>
            <person name="Abouelleil A."/>
            <person name="Cao P."/>
            <person name="Chapman S."/>
            <person name="Cusick C."/>
            <person name="Shea T."/>
            <person name="Young S."/>
            <person name="Neafsey D."/>
            <person name="Nusbaum C."/>
            <person name="Birren B."/>
        </authorList>
    </citation>
    <scope>NUCLEOTIDE SEQUENCE</scope>
    <source>
        <strain evidence="2">9D6_DIV0238</strain>
    </source>
</reference>
<dbReference type="InterPro" id="IPR012685">
    <property type="entry name" value="CHP02304_F390_synth-rel"/>
</dbReference>
<keyword evidence="3" id="KW-1185">Reference proteome</keyword>
<dbReference type="InterPro" id="IPR042099">
    <property type="entry name" value="ANL_N_sf"/>
</dbReference>